<evidence type="ECO:0000313" key="1">
    <source>
        <dbReference type="EMBL" id="KLU06249.1"/>
    </source>
</evidence>
<dbReference type="STRING" id="595434.RISK_001460"/>
<dbReference type="PATRIC" id="fig|595434.4.peg.1397"/>
<comment type="caution">
    <text evidence="1">The sequence shown here is derived from an EMBL/GenBank/DDBJ whole genome shotgun (WGS) entry which is preliminary data.</text>
</comment>
<organism evidence="1 2">
    <name type="scientific">Rhodopirellula islandica</name>
    <dbReference type="NCBI Taxonomy" id="595434"/>
    <lineage>
        <taxon>Bacteria</taxon>
        <taxon>Pseudomonadati</taxon>
        <taxon>Planctomycetota</taxon>
        <taxon>Planctomycetia</taxon>
        <taxon>Pirellulales</taxon>
        <taxon>Pirellulaceae</taxon>
        <taxon>Rhodopirellula</taxon>
    </lineage>
</organism>
<protein>
    <submittedName>
        <fullName evidence="1">Uncharacterized protein</fullName>
    </submittedName>
</protein>
<gene>
    <name evidence="1" type="ORF">RISK_001460</name>
</gene>
<dbReference type="Proteomes" id="UP000036367">
    <property type="component" value="Unassembled WGS sequence"/>
</dbReference>
<accession>A0A0J1EL27</accession>
<name>A0A0J1EL27_RHOIS</name>
<evidence type="ECO:0000313" key="2">
    <source>
        <dbReference type="Proteomes" id="UP000036367"/>
    </source>
</evidence>
<proteinExistence type="predicted"/>
<dbReference type="EMBL" id="LECT01000015">
    <property type="protein sequence ID" value="KLU06249.1"/>
    <property type="molecule type" value="Genomic_DNA"/>
</dbReference>
<reference evidence="1" key="1">
    <citation type="submission" date="2015-05" db="EMBL/GenBank/DDBJ databases">
        <title>Permanent draft genome of Rhodopirellula islandicus K833.</title>
        <authorList>
            <person name="Kizina J."/>
            <person name="Richter M."/>
            <person name="Glockner F.O."/>
            <person name="Harder J."/>
        </authorList>
    </citation>
    <scope>NUCLEOTIDE SEQUENCE [LARGE SCALE GENOMIC DNA]</scope>
    <source>
        <strain evidence="1">K833</strain>
    </source>
</reference>
<keyword evidence="2" id="KW-1185">Reference proteome</keyword>
<dbReference type="AlphaFoldDB" id="A0A0J1EL27"/>
<sequence length="40" mass="4714">MLRRFATGVAECYTLQSEFLAVQELFEAVFSWKLKFPEID</sequence>